<dbReference type="FunFam" id="2.170.120.12:FF:000003">
    <property type="entry name" value="Dna-directed rna polymerases i and iii subunit"/>
    <property type="match status" value="1"/>
</dbReference>
<dbReference type="GO" id="GO:0055029">
    <property type="term" value="C:nuclear DNA-directed RNA polymerase complex"/>
    <property type="evidence" value="ECO:0007669"/>
    <property type="project" value="UniProtKB-ARBA"/>
</dbReference>
<dbReference type="SUPFAM" id="SSF55257">
    <property type="entry name" value="RBP11-like subunits of RNA polymerase"/>
    <property type="match status" value="1"/>
</dbReference>
<dbReference type="InterPro" id="IPR036643">
    <property type="entry name" value="RNApol_insert_sf"/>
</dbReference>
<dbReference type="CDD" id="cd07032">
    <property type="entry name" value="RNAP_I_II_AC40"/>
    <property type="match status" value="1"/>
</dbReference>
<dbReference type="GO" id="GO:0003899">
    <property type="term" value="F:DNA-directed RNA polymerase activity"/>
    <property type="evidence" value="ECO:0007669"/>
    <property type="project" value="InterPro"/>
</dbReference>
<dbReference type="SMART" id="SM00662">
    <property type="entry name" value="RPOLD"/>
    <property type="match status" value="1"/>
</dbReference>
<keyword evidence="10" id="KW-1185">Reference proteome</keyword>
<dbReference type="InterPro" id="IPR050518">
    <property type="entry name" value="Rpo3/RPB3_RNA_Pol_subunit"/>
</dbReference>
<dbReference type="GO" id="GO:0005666">
    <property type="term" value="C:RNA polymerase III complex"/>
    <property type="evidence" value="ECO:0007669"/>
    <property type="project" value="TreeGrafter"/>
</dbReference>
<dbReference type="PANTHER" id="PTHR11800">
    <property type="entry name" value="DNA-DIRECTED RNA POLYMERASE"/>
    <property type="match status" value="1"/>
</dbReference>
<accession>A0AAN8IAY7</accession>
<proteinExistence type="inferred from homology"/>
<feature type="compositionally biased region" description="Basic and acidic residues" evidence="7">
    <location>
        <begin position="7"/>
        <end position="18"/>
    </location>
</feature>
<evidence type="ECO:0000256" key="2">
    <source>
        <dbReference type="ARBA" id="ARBA00022083"/>
    </source>
</evidence>
<feature type="region of interest" description="Disordered" evidence="7">
    <location>
        <begin position="1"/>
        <end position="20"/>
    </location>
</feature>
<evidence type="ECO:0000256" key="6">
    <source>
        <dbReference type="ARBA" id="ARBA00025804"/>
    </source>
</evidence>
<comment type="caution">
    <text evidence="9">The sequence shown here is derived from an EMBL/GenBank/DDBJ whole genome shotgun (WGS) entry which is preliminary data.</text>
</comment>
<organism evidence="9 10">
    <name type="scientific">Knufia fluminis</name>
    <dbReference type="NCBI Taxonomy" id="191047"/>
    <lineage>
        <taxon>Eukaryota</taxon>
        <taxon>Fungi</taxon>
        <taxon>Dikarya</taxon>
        <taxon>Ascomycota</taxon>
        <taxon>Pezizomycotina</taxon>
        <taxon>Eurotiomycetes</taxon>
        <taxon>Chaetothyriomycetidae</taxon>
        <taxon>Chaetothyriales</taxon>
        <taxon>Trichomeriaceae</taxon>
        <taxon>Knufia</taxon>
    </lineage>
</organism>
<evidence type="ECO:0000256" key="5">
    <source>
        <dbReference type="ARBA" id="ARBA00023242"/>
    </source>
</evidence>
<dbReference type="InterPro" id="IPR011262">
    <property type="entry name" value="DNA-dir_RNA_pol_insert"/>
</dbReference>
<dbReference type="PANTHER" id="PTHR11800:SF13">
    <property type="entry name" value="DNA-DIRECTED RNA POLYMERASES I AND III SUBUNIT RPAC1"/>
    <property type="match status" value="1"/>
</dbReference>
<evidence type="ECO:0000256" key="1">
    <source>
        <dbReference type="ARBA" id="ARBA00004123"/>
    </source>
</evidence>
<evidence type="ECO:0000313" key="9">
    <source>
        <dbReference type="EMBL" id="KAK5957381.1"/>
    </source>
</evidence>
<dbReference type="Pfam" id="PF01193">
    <property type="entry name" value="RNA_pol_L"/>
    <property type="match status" value="1"/>
</dbReference>
<keyword evidence="4" id="KW-0804">Transcription</keyword>
<dbReference type="GO" id="GO:0006351">
    <property type="term" value="P:DNA-templated transcription"/>
    <property type="evidence" value="ECO:0007669"/>
    <property type="project" value="InterPro"/>
</dbReference>
<comment type="similarity">
    <text evidence="6">Belongs to the archaeal Rpo3/eukaryotic RPB3 RNA polymerase subunit family.</text>
</comment>
<dbReference type="NCBIfam" id="NF001988">
    <property type="entry name" value="PRK00783.1"/>
    <property type="match status" value="1"/>
</dbReference>
<dbReference type="Proteomes" id="UP001316803">
    <property type="component" value="Unassembled WGS sequence"/>
</dbReference>
<evidence type="ECO:0000256" key="3">
    <source>
        <dbReference type="ARBA" id="ARBA00022478"/>
    </source>
</evidence>
<protein>
    <recommendedName>
        <fullName evidence="2">DNA-directed RNA polymerases I and III subunit RPAC1</fullName>
    </recommendedName>
</protein>
<dbReference type="Pfam" id="PF01000">
    <property type="entry name" value="RNA_pol_A_bac"/>
    <property type="match status" value="1"/>
</dbReference>
<reference evidence="9 10" key="1">
    <citation type="submission" date="2022-12" db="EMBL/GenBank/DDBJ databases">
        <title>Genomic features and morphological characterization of a novel Knufia sp. strain isolated from spacecraft assembly facility.</title>
        <authorList>
            <person name="Teixeira M."/>
            <person name="Chander A.M."/>
            <person name="Stajich J.E."/>
            <person name="Venkateswaran K."/>
        </authorList>
    </citation>
    <scope>NUCLEOTIDE SEQUENCE [LARGE SCALE GENOMIC DNA]</scope>
    <source>
        <strain evidence="9 10">FJI-L2-BK-P2</strain>
    </source>
</reference>
<dbReference type="InterPro" id="IPR011263">
    <property type="entry name" value="DNA-dir_RNA_pol_RpoA/D/Rpb3"/>
</dbReference>
<dbReference type="HAMAP" id="MF_00320">
    <property type="entry name" value="RNApol_arch_Rpo3"/>
    <property type="match status" value="1"/>
</dbReference>
<gene>
    <name evidence="9" type="primary">RPC40</name>
    <name evidence="9" type="ORF">OHC33_001755</name>
</gene>
<evidence type="ECO:0000259" key="8">
    <source>
        <dbReference type="SMART" id="SM00662"/>
    </source>
</evidence>
<dbReference type="InterPro" id="IPR022842">
    <property type="entry name" value="RNAP_Rpo3/Rpb3/RPAC1"/>
</dbReference>
<evidence type="ECO:0000256" key="4">
    <source>
        <dbReference type="ARBA" id="ARBA00023163"/>
    </source>
</evidence>
<keyword evidence="3 9" id="KW-0240">DNA-directed RNA polymerase</keyword>
<evidence type="ECO:0000313" key="10">
    <source>
        <dbReference type="Proteomes" id="UP001316803"/>
    </source>
</evidence>
<comment type="subcellular location">
    <subcellularLocation>
        <location evidence="1">Nucleus</location>
    </subcellularLocation>
</comment>
<dbReference type="GO" id="GO:0046983">
    <property type="term" value="F:protein dimerization activity"/>
    <property type="evidence" value="ECO:0007669"/>
    <property type="project" value="InterPro"/>
</dbReference>
<dbReference type="SUPFAM" id="SSF56553">
    <property type="entry name" value="Insert subdomain of RNA polymerase alpha subunit"/>
    <property type="match status" value="1"/>
</dbReference>
<dbReference type="GO" id="GO:0005736">
    <property type="term" value="C:RNA polymerase I complex"/>
    <property type="evidence" value="ECO:0007669"/>
    <property type="project" value="TreeGrafter"/>
</dbReference>
<name>A0AAN8IAY7_9EURO</name>
<dbReference type="AlphaFoldDB" id="A0AAN8IAY7"/>
<dbReference type="InterPro" id="IPR033901">
    <property type="entry name" value="RNAPI/III_AC40"/>
</dbReference>
<dbReference type="InterPro" id="IPR036603">
    <property type="entry name" value="RBP11-like"/>
</dbReference>
<keyword evidence="5" id="KW-0539">Nucleus</keyword>
<dbReference type="Gene3D" id="2.170.120.12">
    <property type="entry name" value="DNA-directed RNA polymerase, insert domain"/>
    <property type="match status" value="1"/>
</dbReference>
<sequence length="377" mass="42015">MAPSRAEPPKTSEAELQKRKTVGINPETVTNITSTDFPGHHPGEDAAWSIDKFANGLTVQFHKNEPDNAEFSLVGIDASIANAFRRILIAEVPTLAIETCYINDNTSVIADEVLAHRLGLIPLKAGLEGLKFMKWYIKGDPENGIEGMSPSDYNTIVLELKIKCEWKPNPPDEGEPEEKYNHSSVYARDIVWTPLGQQGERFKECPVQPVNPGILIAKLRPGQEIHVVMHAHLGKGADHAKFSPVGTATYRLLPKIDIVKPILGSDARKFQKCFAKGVIEVERVTPQDRTSAEPAYHGREGDEKAVVKNPMLDTVSRECLRHDEFKGKVKLGRVQDHFIFSVESTGQFASDLLFLESVKVLKYKAKSLLRALDKYER</sequence>
<dbReference type="Gene3D" id="3.30.1360.10">
    <property type="entry name" value="RNA polymerase, RBP11-like subunit"/>
    <property type="match status" value="1"/>
</dbReference>
<feature type="domain" description="DNA-directed RNA polymerase RpoA/D/Rpb3-type" evidence="8">
    <location>
        <begin position="68"/>
        <end position="371"/>
    </location>
</feature>
<dbReference type="EMBL" id="JAKLMC020000003">
    <property type="protein sequence ID" value="KAK5957381.1"/>
    <property type="molecule type" value="Genomic_DNA"/>
</dbReference>
<evidence type="ECO:0000256" key="7">
    <source>
        <dbReference type="SAM" id="MobiDB-lite"/>
    </source>
</evidence>